<evidence type="ECO:0000256" key="3">
    <source>
        <dbReference type="ARBA" id="ARBA00022692"/>
    </source>
</evidence>
<feature type="transmembrane region" description="Helical" evidence="6">
    <location>
        <begin position="184"/>
        <end position="202"/>
    </location>
</feature>
<evidence type="ECO:0000256" key="6">
    <source>
        <dbReference type="RuleBase" id="RU363041"/>
    </source>
</evidence>
<feature type="transmembrane region" description="Helical" evidence="6">
    <location>
        <begin position="208"/>
        <end position="227"/>
    </location>
</feature>
<evidence type="ECO:0000256" key="5">
    <source>
        <dbReference type="ARBA" id="ARBA00023136"/>
    </source>
</evidence>
<dbReference type="PANTHER" id="PTHR43701:SF13">
    <property type="entry name" value="MEMBRANE TRANSPORTER PROTEIN YRKJ-RELATED"/>
    <property type="match status" value="1"/>
</dbReference>
<dbReference type="AlphaFoldDB" id="A0AAJ1SZX0"/>
<dbReference type="GO" id="GO:0005886">
    <property type="term" value="C:plasma membrane"/>
    <property type="evidence" value="ECO:0007669"/>
    <property type="project" value="UniProtKB-SubCell"/>
</dbReference>
<gene>
    <name evidence="7" type="ORF">J2S13_002356</name>
</gene>
<keyword evidence="6" id="KW-1003">Cell membrane</keyword>
<feature type="transmembrane region" description="Helical" evidence="6">
    <location>
        <begin position="239"/>
        <end position="257"/>
    </location>
</feature>
<protein>
    <recommendedName>
        <fullName evidence="6">Probable membrane transporter protein</fullName>
    </recommendedName>
</protein>
<keyword evidence="5 6" id="KW-0472">Membrane</keyword>
<keyword evidence="3 6" id="KW-0812">Transmembrane</keyword>
<name>A0AAJ1SZX0_9BACI</name>
<keyword evidence="8" id="KW-1185">Reference proteome</keyword>
<organism evidence="7 8">
    <name type="scientific">Oikeobacillus pervagus</name>
    <dbReference type="NCBI Taxonomy" id="1325931"/>
    <lineage>
        <taxon>Bacteria</taxon>
        <taxon>Bacillati</taxon>
        <taxon>Bacillota</taxon>
        <taxon>Bacilli</taxon>
        <taxon>Bacillales</taxon>
        <taxon>Bacillaceae</taxon>
        <taxon>Oikeobacillus</taxon>
    </lineage>
</organism>
<feature type="transmembrane region" description="Helical" evidence="6">
    <location>
        <begin position="44"/>
        <end position="71"/>
    </location>
</feature>
<dbReference type="InterPro" id="IPR002781">
    <property type="entry name" value="TM_pro_TauE-like"/>
</dbReference>
<dbReference type="PANTHER" id="PTHR43701">
    <property type="entry name" value="MEMBRANE TRANSPORTER PROTEIN MJ0441-RELATED"/>
    <property type="match status" value="1"/>
</dbReference>
<keyword evidence="4 6" id="KW-1133">Transmembrane helix</keyword>
<dbReference type="InterPro" id="IPR051598">
    <property type="entry name" value="TSUP/Inactive_protease-like"/>
</dbReference>
<comment type="similarity">
    <text evidence="2 6">Belongs to the 4-toluene sulfonate uptake permease (TSUP) (TC 2.A.102) family.</text>
</comment>
<comment type="caution">
    <text evidence="7">The sequence shown here is derived from an EMBL/GenBank/DDBJ whole genome shotgun (WGS) entry which is preliminary data.</text>
</comment>
<evidence type="ECO:0000256" key="2">
    <source>
        <dbReference type="ARBA" id="ARBA00009142"/>
    </source>
</evidence>
<dbReference type="EMBL" id="JAUSUC010000031">
    <property type="protein sequence ID" value="MDQ0215935.1"/>
    <property type="molecule type" value="Genomic_DNA"/>
</dbReference>
<feature type="transmembrane region" description="Helical" evidence="6">
    <location>
        <begin position="83"/>
        <end position="101"/>
    </location>
</feature>
<feature type="transmembrane region" description="Helical" evidence="6">
    <location>
        <begin position="108"/>
        <end position="127"/>
    </location>
</feature>
<accession>A0AAJ1SZX0</accession>
<feature type="transmembrane region" description="Helical" evidence="6">
    <location>
        <begin position="6"/>
        <end position="32"/>
    </location>
</feature>
<sequence>MEFSFGFILLIFAIGFIGSYISGMVGIGGSIIKYPMLLYIPSMLGFVAFSAHEVSGISAVQVFFATIGGVWAYRKSGYLNKTLIIYMGVAILLGSFIGGFGSKIMSEGGINIIYGVLAAIAAIMMFIPKKGLDDIPIEEVQFNKWLAALSAFVVGIGAGIVGAAGAFLLVPIMLVVLEIPTRMTIASSLAITLISSIGSTIGKVMTGQVLLVPAIIMVIASLIASPLGAKAGQKINTKFLQLFLAILILATAVKIWFDLLF</sequence>
<dbReference type="RefSeq" id="WP_307257933.1">
    <property type="nucleotide sequence ID" value="NZ_JAUSUC010000031.1"/>
</dbReference>
<evidence type="ECO:0000313" key="7">
    <source>
        <dbReference type="EMBL" id="MDQ0215935.1"/>
    </source>
</evidence>
<evidence type="ECO:0000256" key="4">
    <source>
        <dbReference type="ARBA" id="ARBA00022989"/>
    </source>
</evidence>
<evidence type="ECO:0000256" key="1">
    <source>
        <dbReference type="ARBA" id="ARBA00004141"/>
    </source>
</evidence>
<comment type="subcellular location">
    <subcellularLocation>
        <location evidence="6">Cell membrane</location>
        <topology evidence="6">Multi-pass membrane protein</topology>
    </subcellularLocation>
    <subcellularLocation>
        <location evidence="1">Membrane</location>
        <topology evidence="1">Multi-pass membrane protein</topology>
    </subcellularLocation>
</comment>
<dbReference type="Pfam" id="PF01925">
    <property type="entry name" value="TauE"/>
    <property type="match status" value="1"/>
</dbReference>
<dbReference type="Proteomes" id="UP001237207">
    <property type="component" value="Unassembled WGS sequence"/>
</dbReference>
<feature type="transmembrane region" description="Helical" evidence="6">
    <location>
        <begin position="147"/>
        <end position="177"/>
    </location>
</feature>
<proteinExistence type="inferred from homology"/>
<evidence type="ECO:0000313" key="8">
    <source>
        <dbReference type="Proteomes" id="UP001237207"/>
    </source>
</evidence>
<reference evidence="7" key="1">
    <citation type="submission" date="2023-07" db="EMBL/GenBank/DDBJ databases">
        <title>Genomic Encyclopedia of Type Strains, Phase IV (KMG-IV): sequencing the most valuable type-strain genomes for metagenomic binning, comparative biology and taxonomic classification.</title>
        <authorList>
            <person name="Goeker M."/>
        </authorList>
    </citation>
    <scope>NUCLEOTIDE SEQUENCE</scope>
    <source>
        <strain evidence="7">DSM 23947</strain>
    </source>
</reference>